<protein>
    <recommendedName>
        <fullName evidence="3">WXG100 family type VII secretion target</fullName>
    </recommendedName>
</protein>
<sequence>MADSESANYDISVIDVSPMGMDTTATALFNLAKDLVDSIGTINSTLSGLRVAWQGRAASDAEEVQTEWTRVMTETFGTEEDPSLGVLPTLADGVGMASGNFSVAEVGITQLFKEFTTNLTDTGEGGGGDPAPVTDTNRTAVTMTFPY</sequence>
<dbReference type="Gene3D" id="1.10.287.1060">
    <property type="entry name" value="ESAT-6-like"/>
    <property type="match status" value="1"/>
</dbReference>
<dbReference type="RefSeq" id="WP_114534161.1">
    <property type="nucleotide sequence ID" value="NZ_QQBH01000059.1"/>
</dbReference>
<evidence type="ECO:0008006" key="3">
    <source>
        <dbReference type="Google" id="ProtNLM"/>
    </source>
</evidence>
<dbReference type="Proteomes" id="UP000253742">
    <property type="component" value="Unassembled WGS sequence"/>
</dbReference>
<accession>A0A369UT52</accession>
<comment type="caution">
    <text evidence="1">The sequence shown here is derived from an EMBL/GenBank/DDBJ whole genome shotgun (WGS) entry which is preliminary data.</text>
</comment>
<evidence type="ECO:0000313" key="1">
    <source>
        <dbReference type="EMBL" id="RDD83932.1"/>
    </source>
</evidence>
<dbReference type="AlphaFoldDB" id="A0A369UT52"/>
<dbReference type="EMBL" id="QQBH01000059">
    <property type="protein sequence ID" value="RDD83932.1"/>
    <property type="molecule type" value="Genomic_DNA"/>
</dbReference>
<dbReference type="SUPFAM" id="SSF140453">
    <property type="entry name" value="EsxAB dimer-like"/>
    <property type="match status" value="1"/>
</dbReference>
<name>A0A369UT52_9ACTN</name>
<reference evidence="1 2" key="1">
    <citation type="submission" date="2018-07" db="EMBL/GenBank/DDBJ databases">
        <title>Genome guided investigation of antibiotics producing actinomycetales strain isolated from a Macau mangrove ecosystem.</title>
        <authorList>
            <person name="Hu D."/>
        </authorList>
    </citation>
    <scope>NUCLEOTIDE SEQUENCE [LARGE SCALE GENOMIC DNA]</scope>
    <source>
        <strain evidence="1 2">2297</strain>
    </source>
</reference>
<organism evidence="1 2">
    <name type="scientific">Streptomyces parvulus</name>
    <dbReference type="NCBI Taxonomy" id="146923"/>
    <lineage>
        <taxon>Bacteria</taxon>
        <taxon>Bacillati</taxon>
        <taxon>Actinomycetota</taxon>
        <taxon>Actinomycetes</taxon>
        <taxon>Kitasatosporales</taxon>
        <taxon>Streptomycetaceae</taxon>
        <taxon>Streptomyces</taxon>
    </lineage>
</organism>
<proteinExistence type="predicted"/>
<dbReference type="OrthoDB" id="3531801at2"/>
<evidence type="ECO:0000313" key="2">
    <source>
        <dbReference type="Proteomes" id="UP000253742"/>
    </source>
</evidence>
<gene>
    <name evidence="1" type="ORF">DVZ84_37980</name>
</gene>
<dbReference type="InterPro" id="IPR036689">
    <property type="entry name" value="ESAT-6-like_sf"/>
</dbReference>